<organism evidence="1 2">
    <name type="scientific">Leptomonas seymouri</name>
    <dbReference type="NCBI Taxonomy" id="5684"/>
    <lineage>
        <taxon>Eukaryota</taxon>
        <taxon>Discoba</taxon>
        <taxon>Euglenozoa</taxon>
        <taxon>Kinetoplastea</taxon>
        <taxon>Metakinetoplastina</taxon>
        <taxon>Trypanosomatida</taxon>
        <taxon>Trypanosomatidae</taxon>
        <taxon>Leishmaniinae</taxon>
        <taxon>Leptomonas</taxon>
    </lineage>
</organism>
<evidence type="ECO:0000313" key="1">
    <source>
        <dbReference type="EMBL" id="KPI83574.1"/>
    </source>
</evidence>
<dbReference type="OMA" id="FSITHRH"/>
<reference evidence="1 2" key="1">
    <citation type="journal article" date="2015" name="PLoS Pathog.">
        <title>Leptomonas seymouri: Adaptations to the Dixenous Life Cycle Analyzed by Genome Sequencing, Transcriptome Profiling and Co-infection with Leishmania donovani.</title>
        <authorList>
            <person name="Kraeva N."/>
            <person name="Butenko A."/>
            <person name="Hlavacova J."/>
            <person name="Kostygov A."/>
            <person name="Myskova J."/>
            <person name="Grybchuk D."/>
            <person name="Lestinova T."/>
            <person name="Votypka J."/>
            <person name="Volf P."/>
            <person name="Opperdoes F."/>
            <person name="Flegontov P."/>
            <person name="Lukes J."/>
            <person name="Yurchenko V."/>
        </authorList>
    </citation>
    <scope>NUCLEOTIDE SEQUENCE [LARGE SCALE GENOMIC DNA]</scope>
    <source>
        <strain evidence="1 2">ATCC 30220</strain>
    </source>
</reference>
<keyword evidence="2" id="KW-1185">Reference proteome</keyword>
<dbReference type="EMBL" id="LJSK01000355">
    <property type="protein sequence ID" value="KPI83574.1"/>
    <property type="molecule type" value="Genomic_DNA"/>
</dbReference>
<evidence type="ECO:0000313" key="2">
    <source>
        <dbReference type="Proteomes" id="UP000038009"/>
    </source>
</evidence>
<dbReference type="Proteomes" id="UP000038009">
    <property type="component" value="Unassembled WGS sequence"/>
</dbReference>
<gene>
    <name evidence="1" type="ORF">ABL78_7397</name>
</gene>
<proteinExistence type="predicted"/>
<protein>
    <submittedName>
        <fullName evidence="1">Uncharacterized protein</fullName>
    </submittedName>
</protein>
<name>A0A0N1HU21_LEPSE</name>
<accession>A0A0N1HU21</accession>
<dbReference type="VEuPathDB" id="TriTrypDB:Lsey_0355_0090"/>
<dbReference type="OrthoDB" id="268920at2759"/>
<comment type="caution">
    <text evidence="1">The sequence shown here is derived from an EMBL/GenBank/DDBJ whole genome shotgun (WGS) entry which is preliminary data.</text>
</comment>
<sequence>MYLAVFKEFAHPEVLEKVKAAGICDVDIAPEPNKRATSEEDQLVVRTNAKLITVQHRISAMRDVFDNMAESELSRIEEEVDKKVAQLVALGFKVVERHPRTSAGHPMLDRVILSYPVE</sequence>
<dbReference type="AlphaFoldDB" id="A0A0N1HU21"/>